<dbReference type="AlphaFoldDB" id="A0AAN7YB36"/>
<dbReference type="PROSITE" id="PS50850">
    <property type="entry name" value="MFS"/>
    <property type="match status" value="1"/>
</dbReference>
<evidence type="ECO:0000256" key="2">
    <source>
        <dbReference type="ARBA" id="ARBA00022692"/>
    </source>
</evidence>
<proteinExistence type="predicted"/>
<feature type="transmembrane region" description="Helical" evidence="5">
    <location>
        <begin position="401"/>
        <end position="420"/>
    </location>
</feature>
<dbReference type="InterPro" id="IPR020846">
    <property type="entry name" value="MFS_dom"/>
</dbReference>
<dbReference type="EMBL" id="JAVRRL010000138">
    <property type="protein sequence ID" value="KAK5107135.1"/>
    <property type="molecule type" value="Genomic_DNA"/>
</dbReference>
<feature type="transmembrane region" description="Helical" evidence="5">
    <location>
        <begin position="154"/>
        <end position="174"/>
    </location>
</feature>
<feature type="transmembrane region" description="Helical" evidence="5">
    <location>
        <begin position="186"/>
        <end position="205"/>
    </location>
</feature>
<dbReference type="SUPFAM" id="SSF103473">
    <property type="entry name" value="MFS general substrate transporter"/>
    <property type="match status" value="1"/>
</dbReference>
<dbReference type="InterPro" id="IPR011701">
    <property type="entry name" value="MFS"/>
</dbReference>
<feature type="transmembrane region" description="Helical" evidence="5">
    <location>
        <begin position="296"/>
        <end position="314"/>
    </location>
</feature>
<evidence type="ECO:0000259" key="6">
    <source>
        <dbReference type="PROSITE" id="PS50850"/>
    </source>
</evidence>
<feature type="domain" description="Major facilitator superfamily (MFS) profile" evidence="6">
    <location>
        <begin position="63"/>
        <end position="536"/>
    </location>
</feature>
<feature type="transmembrane region" description="Helical" evidence="5">
    <location>
        <begin position="217"/>
        <end position="237"/>
    </location>
</feature>
<comment type="caution">
    <text evidence="7">The sequence shown here is derived from an EMBL/GenBank/DDBJ whole genome shotgun (WGS) entry which is preliminary data.</text>
</comment>
<feature type="transmembrane region" description="Helical" evidence="5">
    <location>
        <begin position="373"/>
        <end position="394"/>
    </location>
</feature>
<dbReference type="Gene3D" id="1.20.1250.20">
    <property type="entry name" value="MFS general substrate transporter like domains"/>
    <property type="match status" value="2"/>
</dbReference>
<evidence type="ECO:0000256" key="1">
    <source>
        <dbReference type="ARBA" id="ARBA00004141"/>
    </source>
</evidence>
<evidence type="ECO:0000256" key="4">
    <source>
        <dbReference type="ARBA" id="ARBA00023136"/>
    </source>
</evidence>
<feature type="transmembrane region" description="Helical" evidence="5">
    <location>
        <begin position="440"/>
        <end position="456"/>
    </location>
</feature>
<evidence type="ECO:0000313" key="7">
    <source>
        <dbReference type="EMBL" id="KAK5107135.1"/>
    </source>
</evidence>
<dbReference type="Pfam" id="PF07690">
    <property type="entry name" value="MFS_1"/>
    <property type="match status" value="1"/>
</dbReference>
<keyword evidence="4 5" id="KW-0472">Membrane</keyword>
<feature type="transmembrane region" description="Helical" evidence="5">
    <location>
        <begin position="335"/>
        <end position="361"/>
    </location>
</feature>
<feature type="transmembrane region" description="Helical" evidence="5">
    <location>
        <begin position="477"/>
        <end position="496"/>
    </location>
</feature>
<dbReference type="PANTHER" id="PTHR42718">
    <property type="entry name" value="MAJOR FACILITATOR SUPERFAMILY MULTIDRUG TRANSPORTER MFSC"/>
    <property type="match status" value="1"/>
</dbReference>
<dbReference type="Proteomes" id="UP001310890">
    <property type="component" value="Unassembled WGS sequence"/>
</dbReference>
<evidence type="ECO:0000256" key="3">
    <source>
        <dbReference type="ARBA" id="ARBA00022989"/>
    </source>
</evidence>
<feature type="transmembrane region" description="Helical" evidence="5">
    <location>
        <begin position="262"/>
        <end position="284"/>
    </location>
</feature>
<feature type="transmembrane region" description="Helical" evidence="5">
    <location>
        <begin position="100"/>
        <end position="121"/>
    </location>
</feature>
<name>A0AAN7YB36_9PEZI</name>
<evidence type="ECO:0000313" key="8">
    <source>
        <dbReference type="Proteomes" id="UP001310890"/>
    </source>
</evidence>
<accession>A0AAN7YB36</accession>
<dbReference type="GO" id="GO:0022857">
    <property type="term" value="F:transmembrane transporter activity"/>
    <property type="evidence" value="ECO:0007669"/>
    <property type="project" value="InterPro"/>
</dbReference>
<comment type="subcellular location">
    <subcellularLocation>
        <location evidence="1">Membrane</location>
        <topology evidence="1">Multi-pass membrane protein</topology>
    </subcellularLocation>
</comment>
<protein>
    <recommendedName>
        <fullName evidence="6">Major facilitator superfamily (MFS) profile domain-containing protein</fullName>
    </recommendedName>
</protein>
<dbReference type="GO" id="GO:0016020">
    <property type="term" value="C:membrane"/>
    <property type="evidence" value="ECO:0007669"/>
    <property type="project" value="UniProtKB-SubCell"/>
</dbReference>
<organism evidence="7 8">
    <name type="scientific">Meristemomyces frigidus</name>
    <dbReference type="NCBI Taxonomy" id="1508187"/>
    <lineage>
        <taxon>Eukaryota</taxon>
        <taxon>Fungi</taxon>
        <taxon>Dikarya</taxon>
        <taxon>Ascomycota</taxon>
        <taxon>Pezizomycotina</taxon>
        <taxon>Dothideomycetes</taxon>
        <taxon>Dothideomycetidae</taxon>
        <taxon>Mycosphaerellales</taxon>
        <taxon>Teratosphaeriaceae</taxon>
        <taxon>Meristemomyces</taxon>
    </lineage>
</organism>
<keyword evidence="2 5" id="KW-0812">Transmembrane</keyword>
<feature type="transmembrane region" description="Helical" evidence="5">
    <location>
        <begin position="60"/>
        <end position="80"/>
    </location>
</feature>
<feature type="transmembrane region" description="Helical" evidence="5">
    <location>
        <begin position="511"/>
        <end position="531"/>
    </location>
</feature>
<dbReference type="PANTHER" id="PTHR42718:SF27">
    <property type="entry name" value="TRANSPORTER, PUTATIVE-RELATED"/>
    <property type="match status" value="1"/>
</dbReference>
<feature type="transmembrane region" description="Helical" evidence="5">
    <location>
        <begin position="128"/>
        <end position="148"/>
    </location>
</feature>
<gene>
    <name evidence="7" type="ORF">LTR62_001693</name>
</gene>
<keyword evidence="3 5" id="KW-1133">Transmembrane helix</keyword>
<reference evidence="7" key="1">
    <citation type="submission" date="2023-08" db="EMBL/GenBank/DDBJ databases">
        <title>Black Yeasts Isolated from many extreme environments.</title>
        <authorList>
            <person name="Coleine C."/>
            <person name="Stajich J.E."/>
            <person name="Selbmann L."/>
        </authorList>
    </citation>
    <scope>NUCLEOTIDE SEQUENCE</scope>
    <source>
        <strain evidence="7">CCFEE 5401</strain>
    </source>
</reference>
<sequence length="542" mass="57481">MTSQTSIELTELTEPQPVAKAFSTRRPSTIPSSLQLPIEDDEATLHQLERSITVTSSSKTAVIITSVTLVTAISTLLNGLTTVALPTMARELSIPESLQLWPTSMQALTTGCTLLLSGTIADALGPRFMYLVGTVLQAGTILGCGLSRTAAQLIIFRGLSGIAVSLCLPSAVSIITGSFVGKRRDFAFAAMGGGQPVGFSVGLALGGVLTDTIGWRWGFYLAAVLDAVVFGIALWGLPKEIDDRGEGGLGWREKVGRLRTEIDWVGAVIASTSLAMLSYAFAAITGSASDIRQPATLSFLIVALVLVPVFIFWVGRQERLGRPAIIPNSLWRNKIFTTICLAVFLTWGSFNALETILTFYFQRVQGLSAIQSSIRFIPAPISGAISNIAMGLLVHRVKANYLVLGGCALSVAAPLAMAFAKPTSNYWESAFLANVFNPTGADSLFTISNLLITSVFPGKTQALAGGVFNTISQVGKAVGLALVAVIASSVTANSAFVDQQSPDALMEGYRATFWFCFASVVVTVVLCAWGLRQIGKVGHKRD</sequence>
<dbReference type="InterPro" id="IPR036259">
    <property type="entry name" value="MFS_trans_sf"/>
</dbReference>
<evidence type="ECO:0000256" key="5">
    <source>
        <dbReference type="SAM" id="Phobius"/>
    </source>
</evidence>